<reference evidence="3 4" key="1">
    <citation type="journal article" date="2016" name="Genome Biol. Evol.">
        <title>Divergent and convergent evolution of fungal pathogenicity.</title>
        <authorList>
            <person name="Shang Y."/>
            <person name="Xiao G."/>
            <person name="Zheng P."/>
            <person name="Cen K."/>
            <person name="Zhan S."/>
            <person name="Wang C."/>
        </authorList>
    </citation>
    <scope>NUCLEOTIDE SEQUENCE [LARGE SCALE GENOMIC DNA]</scope>
    <source>
        <strain evidence="3 4">RCEF 2490</strain>
    </source>
</reference>
<evidence type="ECO:0000256" key="1">
    <source>
        <dbReference type="SAM" id="SignalP"/>
    </source>
</evidence>
<feature type="chain" id="PRO_5007879129" evidence="1">
    <location>
        <begin position="17"/>
        <end position="475"/>
    </location>
</feature>
<organism evidence="3 4">
    <name type="scientific">Moelleriella libera RCEF 2490</name>
    <dbReference type="NCBI Taxonomy" id="1081109"/>
    <lineage>
        <taxon>Eukaryota</taxon>
        <taxon>Fungi</taxon>
        <taxon>Dikarya</taxon>
        <taxon>Ascomycota</taxon>
        <taxon>Pezizomycotina</taxon>
        <taxon>Sordariomycetes</taxon>
        <taxon>Hypocreomycetidae</taxon>
        <taxon>Hypocreales</taxon>
        <taxon>Clavicipitaceae</taxon>
        <taxon>Moelleriella</taxon>
    </lineage>
</organism>
<dbReference type="Gene3D" id="3.90.210.10">
    <property type="entry name" value="Heat-Labile Enterotoxin, subunit A"/>
    <property type="match status" value="1"/>
</dbReference>
<dbReference type="EMBL" id="AZGY01000002">
    <property type="protein sequence ID" value="OAA32315.1"/>
    <property type="molecule type" value="Genomic_DNA"/>
</dbReference>
<evidence type="ECO:0000313" key="3">
    <source>
        <dbReference type="EMBL" id="OAA32315.1"/>
    </source>
</evidence>
<evidence type="ECO:0000313" key="4">
    <source>
        <dbReference type="Proteomes" id="UP000078544"/>
    </source>
</evidence>
<dbReference type="InterPro" id="IPR054695">
    <property type="entry name" value="Pierisin-like_dom"/>
</dbReference>
<dbReference type="Pfam" id="PF22596">
    <property type="entry name" value="Scabin-like"/>
    <property type="match status" value="1"/>
</dbReference>
<sequence length="475" mass="52737">MKAACLLGLFAGSVRALAQEKEYFPAVEVPRDIANALDIDPTLFGKSVFSITEDVAKRGEDDGAILKHAFGSFQKRQNPMKYRLSSAEEVRKLPDPFGGKRGIFFRGDSRPPSEIFRDGFVPKGKNTNLVRHLSFEGPSGLVSLSKSIFSAGRYAFGRPADGNQIGYIYVIAHSGVPRGFWVPGIYPPEKNPAVHRNQEFAVAGTVPGSSISHAYEVKLGFTFPDAVKRFKNPEYDLAHPGCLWNRRKRSECSPSTWKPEEEFPNTKAVVEAEKTLKGKGRPAGTPITENVFLRFLAETDVEFLRPLIDSIKSGECSAGDYHMALKRAMSETIDKRYTHFDGADETAASIAHMTLDIMSAARFGIPRGFWEDVVKNLPPIARKISKAKTTEEKLKIANTNINAVIRAWERTPVGTINEVLMGQSPRLLITTPVRNLIQLWSYTPLGRVIGLFAPADDLLKKLDVRDDFLKFGLIH</sequence>
<name>A0A166RKR5_9HYPO</name>
<dbReference type="STRING" id="1081109.A0A166RKR5"/>
<feature type="signal peptide" evidence="1">
    <location>
        <begin position="1"/>
        <end position="16"/>
    </location>
</feature>
<comment type="caution">
    <text evidence="3">The sequence shown here is derived from an EMBL/GenBank/DDBJ whole genome shotgun (WGS) entry which is preliminary data.</text>
</comment>
<accession>A0A166RKR5</accession>
<gene>
    <name evidence="3" type="ORF">AAL_01647</name>
</gene>
<evidence type="ECO:0000259" key="2">
    <source>
        <dbReference type="Pfam" id="PF22596"/>
    </source>
</evidence>
<dbReference type="Proteomes" id="UP000078544">
    <property type="component" value="Unassembled WGS sequence"/>
</dbReference>
<keyword evidence="4" id="KW-1185">Reference proteome</keyword>
<feature type="domain" description="Pierisin-like" evidence="2">
    <location>
        <begin position="105"/>
        <end position="219"/>
    </location>
</feature>
<dbReference type="OrthoDB" id="4868762at2759"/>
<dbReference type="AlphaFoldDB" id="A0A166RKR5"/>
<proteinExistence type="predicted"/>
<keyword evidence="1" id="KW-0732">Signal</keyword>
<protein>
    <submittedName>
        <fullName evidence="3">Bordetella pertussis toxin A</fullName>
    </submittedName>
</protein>
<dbReference type="SUPFAM" id="SSF56399">
    <property type="entry name" value="ADP-ribosylation"/>
    <property type="match status" value="1"/>
</dbReference>